<reference evidence="2" key="1">
    <citation type="submission" date="2021-01" db="EMBL/GenBank/DDBJ databases">
        <authorList>
            <person name="Corre E."/>
            <person name="Pelletier E."/>
            <person name="Niang G."/>
            <person name="Scheremetjew M."/>
            <person name="Finn R."/>
            <person name="Kale V."/>
            <person name="Holt S."/>
            <person name="Cochrane G."/>
            <person name="Meng A."/>
            <person name="Brown T."/>
            <person name="Cohen L."/>
        </authorList>
    </citation>
    <scope>NUCLEOTIDE SEQUENCE</scope>
    <source>
        <strain evidence="2">CCMP281</strain>
    </source>
</reference>
<dbReference type="EMBL" id="HBHX01026722">
    <property type="protein sequence ID" value="CAE0114256.1"/>
    <property type="molecule type" value="Transcribed_RNA"/>
</dbReference>
<organism evidence="2">
    <name type="scientific">Haptolina ericina</name>
    <dbReference type="NCBI Taxonomy" id="156174"/>
    <lineage>
        <taxon>Eukaryota</taxon>
        <taxon>Haptista</taxon>
        <taxon>Haptophyta</taxon>
        <taxon>Prymnesiophyceae</taxon>
        <taxon>Prymnesiales</taxon>
        <taxon>Prymnesiaceae</taxon>
        <taxon>Haptolina</taxon>
    </lineage>
</organism>
<feature type="compositionally biased region" description="Gly residues" evidence="1">
    <location>
        <begin position="140"/>
        <end position="157"/>
    </location>
</feature>
<dbReference type="AlphaFoldDB" id="A0A7S3AVF6"/>
<evidence type="ECO:0000256" key="1">
    <source>
        <dbReference type="SAM" id="MobiDB-lite"/>
    </source>
</evidence>
<accession>A0A7S3AVF6</accession>
<gene>
    <name evidence="2" type="ORF">HERI1096_LOCUS14930</name>
</gene>
<sequence length="182" mass="18573">MHAALRRHTVSHNGTARTVVLPSSLSSVKVSCLHPSAGSPSTVRRQPSESVPWSPTLYMLSAALLLSETHYMLANMDNEFAKIVHLLMLSKQTAAASSKEVPLPLAYDLLSSNTGHVPSLWVPTPSGKSNGTPKAPSAGKGSGGGKSSGGGLSGGGKASKSGKTTGAAIQSLAMQESLGVSK</sequence>
<name>A0A7S3AVF6_9EUKA</name>
<feature type="compositionally biased region" description="Low complexity" evidence="1">
    <location>
        <begin position="158"/>
        <end position="168"/>
    </location>
</feature>
<feature type="region of interest" description="Disordered" evidence="1">
    <location>
        <begin position="120"/>
        <end position="168"/>
    </location>
</feature>
<protein>
    <submittedName>
        <fullName evidence="2">Uncharacterized protein</fullName>
    </submittedName>
</protein>
<evidence type="ECO:0000313" key="2">
    <source>
        <dbReference type="EMBL" id="CAE0114256.1"/>
    </source>
</evidence>
<proteinExistence type="predicted"/>